<dbReference type="AlphaFoldDB" id="A0A437R514"/>
<accession>A0A437R514</accession>
<dbReference type="InterPro" id="IPR007481">
    <property type="entry name" value="SspB"/>
</dbReference>
<dbReference type="SUPFAM" id="SSF101738">
    <property type="entry name" value="SspB-like"/>
    <property type="match status" value="1"/>
</dbReference>
<dbReference type="PANTHER" id="PTHR37486">
    <property type="entry name" value="STRINGENT STARVATION PROTEIN B"/>
    <property type="match status" value="1"/>
</dbReference>
<dbReference type="Gene3D" id="2.30.30.220">
    <property type="entry name" value="SspB-like"/>
    <property type="match status" value="1"/>
</dbReference>
<dbReference type="Proteomes" id="UP000283077">
    <property type="component" value="Unassembled WGS sequence"/>
</dbReference>
<gene>
    <name evidence="2" type="ORF">EOE67_01330</name>
</gene>
<evidence type="ECO:0000313" key="2">
    <source>
        <dbReference type="EMBL" id="RVU41868.1"/>
    </source>
</evidence>
<dbReference type="NCBIfam" id="NF008769">
    <property type="entry name" value="PRK11798.2-5"/>
    <property type="match status" value="1"/>
</dbReference>
<reference evidence="2 3" key="1">
    <citation type="submission" date="2019-01" db="EMBL/GenBank/DDBJ databases">
        <authorList>
            <person name="Chen W.-M."/>
        </authorList>
    </citation>
    <scope>NUCLEOTIDE SEQUENCE [LARGE SCALE GENOMIC DNA]</scope>
    <source>
        <strain evidence="2 3">KYPC3</strain>
    </source>
</reference>
<dbReference type="GO" id="GO:0045732">
    <property type="term" value="P:positive regulation of protein catabolic process"/>
    <property type="evidence" value="ECO:0007669"/>
    <property type="project" value="TreeGrafter"/>
</dbReference>
<dbReference type="GO" id="GO:0008233">
    <property type="term" value="F:peptidase activity"/>
    <property type="evidence" value="ECO:0007669"/>
    <property type="project" value="UniProtKB-KW"/>
</dbReference>
<dbReference type="EMBL" id="SACS01000001">
    <property type="protein sequence ID" value="RVU41868.1"/>
    <property type="molecule type" value="Genomic_DNA"/>
</dbReference>
<evidence type="ECO:0000256" key="1">
    <source>
        <dbReference type="SAM" id="MobiDB-lite"/>
    </source>
</evidence>
<dbReference type="PANTHER" id="PTHR37486:SF1">
    <property type="entry name" value="STRINGENT STARVATION PROTEIN B"/>
    <property type="match status" value="1"/>
</dbReference>
<feature type="compositionally biased region" description="Basic residues" evidence="1">
    <location>
        <begin position="149"/>
        <end position="159"/>
    </location>
</feature>
<dbReference type="OrthoDB" id="9797358at2"/>
<feature type="compositionally biased region" description="Low complexity" evidence="1">
    <location>
        <begin position="131"/>
        <end position="141"/>
    </location>
</feature>
<dbReference type="Pfam" id="PF04386">
    <property type="entry name" value="SspB"/>
    <property type="match status" value="1"/>
</dbReference>
<proteinExistence type="predicted"/>
<organism evidence="2 3">
    <name type="scientific">Rheinheimera riviphila</name>
    <dbReference type="NCBI Taxonomy" id="1834037"/>
    <lineage>
        <taxon>Bacteria</taxon>
        <taxon>Pseudomonadati</taxon>
        <taxon>Pseudomonadota</taxon>
        <taxon>Gammaproteobacteria</taxon>
        <taxon>Chromatiales</taxon>
        <taxon>Chromatiaceae</taxon>
        <taxon>Rheinheimera</taxon>
    </lineage>
</organism>
<evidence type="ECO:0000313" key="3">
    <source>
        <dbReference type="Proteomes" id="UP000283077"/>
    </source>
</evidence>
<dbReference type="GO" id="GO:0005829">
    <property type="term" value="C:cytosol"/>
    <property type="evidence" value="ECO:0007669"/>
    <property type="project" value="TreeGrafter"/>
</dbReference>
<dbReference type="NCBIfam" id="NF008763">
    <property type="entry name" value="PRK11798.1-2"/>
    <property type="match status" value="1"/>
</dbReference>
<dbReference type="RefSeq" id="WP_127697252.1">
    <property type="nucleotide sequence ID" value="NZ_SACS01000001.1"/>
</dbReference>
<feature type="region of interest" description="Disordered" evidence="1">
    <location>
        <begin position="131"/>
        <end position="159"/>
    </location>
</feature>
<comment type="caution">
    <text evidence="2">The sequence shown here is derived from an EMBL/GenBank/DDBJ whole genome shotgun (WGS) entry which is preliminary data.</text>
</comment>
<name>A0A437R514_9GAMM</name>
<sequence>MTDDLKMTPNRPYLLRAFYEWIVDNNLTPYLVVDATMAGVKVPTQHVQNGQIVLNINPSAVGNLLLGNDAVTFSARFGGSPFALYIPQRSVLAIYARENGAGTMFTPEEDEDEMLDDELYAEELADDDLVDAASDTAAPATKAEEAGKPKKPSHLRVIK</sequence>
<dbReference type="PIRSF" id="PIRSF005276">
    <property type="entry name" value="SspB"/>
    <property type="match status" value="1"/>
</dbReference>
<dbReference type="GO" id="GO:0006508">
    <property type="term" value="P:proteolysis"/>
    <property type="evidence" value="ECO:0007669"/>
    <property type="project" value="UniProtKB-KW"/>
</dbReference>
<keyword evidence="3" id="KW-1185">Reference proteome</keyword>
<keyword evidence="2" id="KW-0645">Protease</keyword>
<dbReference type="GO" id="GO:0005840">
    <property type="term" value="C:ribosome"/>
    <property type="evidence" value="ECO:0007669"/>
    <property type="project" value="TreeGrafter"/>
</dbReference>
<keyword evidence="2" id="KW-0378">Hydrolase</keyword>
<protein>
    <submittedName>
        <fullName evidence="2">ClpXP protease specificity-enhancing factor</fullName>
    </submittedName>
</protein>
<dbReference type="InterPro" id="IPR036760">
    <property type="entry name" value="SspB-like_sf"/>
</dbReference>